<dbReference type="eggNOG" id="KOG1178">
    <property type="taxonomic scope" value="Eukaryota"/>
</dbReference>
<dbReference type="SUPFAM" id="SSF51735">
    <property type="entry name" value="NAD(P)-binding Rossmann-fold domains"/>
    <property type="match status" value="2"/>
</dbReference>
<dbReference type="VEuPathDB" id="FungiDB:MYCFIDRAFT_42966"/>
<dbReference type="PRINTS" id="PR00081">
    <property type="entry name" value="GDHRDH"/>
</dbReference>
<dbReference type="Pfam" id="PF00501">
    <property type="entry name" value="AMP-binding"/>
    <property type="match status" value="1"/>
</dbReference>
<dbReference type="PROSITE" id="PS00455">
    <property type="entry name" value="AMP_BINDING"/>
    <property type="match status" value="1"/>
</dbReference>
<dbReference type="KEGG" id="pfj:MYCFIDRAFT_42966"/>
<proteinExistence type="inferred from homology"/>
<evidence type="ECO:0000256" key="3">
    <source>
        <dbReference type="ARBA" id="ARBA00023002"/>
    </source>
</evidence>
<organism evidence="6 7">
    <name type="scientific">Pseudocercospora fijiensis (strain CIRAD86)</name>
    <name type="common">Black leaf streak disease fungus</name>
    <name type="synonym">Mycosphaerella fijiensis</name>
    <dbReference type="NCBI Taxonomy" id="383855"/>
    <lineage>
        <taxon>Eukaryota</taxon>
        <taxon>Fungi</taxon>
        <taxon>Dikarya</taxon>
        <taxon>Ascomycota</taxon>
        <taxon>Pezizomycotina</taxon>
        <taxon>Dothideomycetes</taxon>
        <taxon>Dothideomycetidae</taxon>
        <taxon>Mycosphaerellales</taxon>
        <taxon>Mycosphaerellaceae</taxon>
        <taxon>Pseudocercospora</taxon>
    </lineage>
</organism>
<dbReference type="SMART" id="SM00822">
    <property type="entry name" value="PKS_KR"/>
    <property type="match status" value="1"/>
</dbReference>
<dbReference type="Pfam" id="PF07993">
    <property type="entry name" value="NAD_binding_4"/>
    <property type="match status" value="1"/>
</dbReference>
<dbReference type="SUPFAM" id="SSF56801">
    <property type="entry name" value="Acetyl-CoA synthetase-like"/>
    <property type="match status" value="1"/>
</dbReference>
<dbReference type="CDD" id="cd05235">
    <property type="entry name" value="SDR_e1"/>
    <property type="match status" value="1"/>
</dbReference>
<feature type="domain" description="Carrier" evidence="5">
    <location>
        <begin position="546"/>
        <end position="623"/>
    </location>
</feature>
<dbReference type="OrthoDB" id="408177at2759"/>
<dbReference type="GeneID" id="19339503"/>
<reference evidence="6 7" key="1">
    <citation type="journal article" date="2012" name="PLoS Pathog.">
        <title>Diverse lifestyles and strategies of plant pathogenesis encoded in the genomes of eighteen Dothideomycetes fungi.</title>
        <authorList>
            <person name="Ohm R.A."/>
            <person name="Feau N."/>
            <person name="Henrissat B."/>
            <person name="Schoch C.L."/>
            <person name="Horwitz B.A."/>
            <person name="Barry K.W."/>
            <person name="Condon B.J."/>
            <person name="Copeland A.C."/>
            <person name="Dhillon B."/>
            <person name="Glaser F."/>
            <person name="Hesse C.N."/>
            <person name="Kosti I."/>
            <person name="LaButti K."/>
            <person name="Lindquist E.A."/>
            <person name="Lucas S."/>
            <person name="Salamov A.A."/>
            <person name="Bradshaw R.E."/>
            <person name="Ciuffetti L."/>
            <person name="Hamelin R.C."/>
            <person name="Kema G.H.J."/>
            <person name="Lawrence C."/>
            <person name="Scott J.A."/>
            <person name="Spatafora J.W."/>
            <person name="Turgeon B.G."/>
            <person name="de Wit P.J.G.M."/>
            <person name="Zhong S."/>
            <person name="Goodwin S.B."/>
            <person name="Grigoriev I.V."/>
        </authorList>
    </citation>
    <scope>NUCLEOTIDE SEQUENCE [LARGE SCALE GENOMIC DNA]</scope>
    <source>
        <strain evidence="6 7">CIRAD86</strain>
    </source>
</reference>
<evidence type="ECO:0000256" key="1">
    <source>
        <dbReference type="ARBA" id="ARBA00022450"/>
    </source>
</evidence>
<dbReference type="Pfam" id="PF00550">
    <property type="entry name" value="PP-binding"/>
    <property type="match status" value="1"/>
</dbReference>
<dbReference type="InterPro" id="IPR002347">
    <property type="entry name" value="SDR_fam"/>
</dbReference>
<dbReference type="InterPro" id="IPR020845">
    <property type="entry name" value="AMP-binding_CS"/>
</dbReference>
<dbReference type="InterPro" id="IPR006162">
    <property type="entry name" value="Ppantetheine_attach_site"/>
</dbReference>
<dbReference type="InterPro" id="IPR036291">
    <property type="entry name" value="NAD(P)-bd_dom_sf"/>
</dbReference>
<dbReference type="eggNOG" id="KOG1205">
    <property type="taxonomic scope" value="Eukaryota"/>
</dbReference>
<gene>
    <name evidence="6" type="ORF">MYCFIDRAFT_42966</name>
</gene>
<keyword evidence="2" id="KW-0597">Phosphoprotein</keyword>
<evidence type="ECO:0000256" key="4">
    <source>
        <dbReference type="ARBA" id="ARBA00029454"/>
    </source>
</evidence>
<evidence type="ECO:0000313" key="7">
    <source>
        <dbReference type="Proteomes" id="UP000016932"/>
    </source>
</evidence>
<dbReference type="Gene3D" id="3.40.50.12780">
    <property type="entry name" value="N-terminal domain of ligase-like"/>
    <property type="match status" value="1"/>
</dbReference>
<dbReference type="Gene3D" id="1.10.1200.10">
    <property type="entry name" value="ACP-like"/>
    <property type="match status" value="1"/>
</dbReference>
<keyword evidence="1" id="KW-0596">Phosphopantetheine</keyword>
<comment type="similarity">
    <text evidence="4">Belongs to the NRP synthetase family.</text>
</comment>
<dbReference type="FunFam" id="3.40.50.720:FF:000047">
    <property type="entry name" value="NADP-dependent L-serine/L-allo-threonine dehydrogenase"/>
    <property type="match status" value="1"/>
</dbReference>
<dbReference type="Gene3D" id="3.40.50.720">
    <property type="entry name" value="NAD(P)-binding Rossmann-like Domain"/>
    <property type="match status" value="2"/>
</dbReference>
<dbReference type="InterPro" id="IPR009081">
    <property type="entry name" value="PP-bd_ACP"/>
</dbReference>
<dbReference type="PANTHER" id="PTHR44845:SF6">
    <property type="entry name" value="BETA-ALANINE-ACTIVATING ENZYME"/>
    <property type="match status" value="1"/>
</dbReference>
<dbReference type="Pfam" id="PF00106">
    <property type="entry name" value="adh_short"/>
    <property type="match status" value="1"/>
</dbReference>
<keyword evidence="3" id="KW-0560">Oxidoreductase</keyword>
<dbReference type="InterPro" id="IPR013120">
    <property type="entry name" value="FAR_NAD-bd"/>
</dbReference>
<dbReference type="InterPro" id="IPR010080">
    <property type="entry name" value="Thioester_reductase-like_dom"/>
</dbReference>
<dbReference type="NCBIfam" id="TIGR01746">
    <property type="entry name" value="Thioester-redct"/>
    <property type="match status" value="1"/>
</dbReference>
<dbReference type="GO" id="GO:0016616">
    <property type="term" value="F:oxidoreductase activity, acting on the CH-OH group of donors, NAD or NADP as acceptor"/>
    <property type="evidence" value="ECO:0007669"/>
    <property type="project" value="UniProtKB-ARBA"/>
</dbReference>
<dbReference type="HOGENOM" id="CLU_000022_2_17_1"/>
<dbReference type="InterPro" id="IPR057326">
    <property type="entry name" value="KR_dom"/>
</dbReference>
<keyword evidence="7" id="KW-1185">Reference proteome</keyword>
<dbReference type="Gene3D" id="3.30.300.30">
    <property type="match status" value="1"/>
</dbReference>
<dbReference type="InterPro" id="IPR036736">
    <property type="entry name" value="ACP-like_sf"/>
</dbReference>
<name>M3ALB1_PSEFD</name>
<protein>
    <recommendedName>
        <fullName evidence="5">Carrier domain-containing protein</fullName>
    </recommendedName>
</protein>
<dbReference type="EMBL" id="KB446556">
    <property type="protein sequence ID" value="EME85366.1"/>
    <property type="molecule type" value="Genomic_DNA"/>
</dbReference>
<dbReference type="SUPFAM" id="SSF47336">
    <property type="entry name" value="ACP-like"/>
    <property type="match status" value="1"/>
</dbReference>
<dbReference type="PANTHER" id="PTHR44845">
    <property type="entry name" value="CARRIER DOMAIN-CONTAINING PROTEIN"/>
    <property type="match status" value="1"/>
</dbReference>
<dbReference type="PROSITE" id="PS50075">
    <property type="entry name" value="CARRIER"/>
    <property type="match status" value="1"/>
</dbReference>
<dbReference type="CDD" id="cd05930">
    <property type="entry name" value="A_NRPS"/>
    <property type="match status" value="1"/>
</dbReference>
<evidence type="ECO:0000256" key="2">
    <source>
        <dbReference type="ARBA" id="ARBA00022553"/>
    </source>
</evidence>
<evidence type="ECO:0000259" key="5">
    <source>
        <dbReference type="PROSITE" id="PS50075"/>
    </source>
</evidence>
<dbReference type="PROSITE" id="PS00012">
    <property type="entry name" value="PHOSPHOPANTETHEINE"/>
    <property type="match status" value="1"/>
</dbReference>
<evidence type="ECO:0000313" key="6">
    <source>
        <dbReference type="EMBL" id="EME85366.1"/>
    </source>
</evidence>
<accession>M3ALB1</accession>
<dbReference type="InterPro" id="IPR042099">
    <property type="entry name" value="ANL_N_sf"/>
</dbReference>
<dbReference type="RefSeq" id="XP_007922488.1">
    <property type="nucleotide sequence ID" value="XM_007924297.1"/>
</dbReference>
<dbReference type="STRING" id="383855.M3ALB1"/>
<sequence length="1295" mass="139889">MSRIDTSKDLCSLFAEQVQRTPEAVALEDESATYTYEELATRVEELAKRLRKIGVGRDALVGVLLPRSADYVIACLAALQAGGAYLVLELAYPSDLLADVIEDANPKVIITNEAATGKVKEGRSLIVLDEPATEQVNGCGDGLTNGHVNVDEPKVDDQGHESSAEDDLERLAFVAYSSGTTGNPKGIANPHRASVRSYNLRFSISDLQPGDRVACNVFFVWEMLRPLLRGATTLTIPDEVSYDPVALVEMLASKKITETLMTPTLLAAVLSRFPDIGSRLGDLRTLWLNGEVVTTDLARRALKALPGVRLLNCYSACETHEIACGDIREMLDDQATYCPVGRAMEPEHIHVLDEEGKEVEAGVSGELYVGGSLLARGYLNRPETTANAFLADTFNPGNPDARMYRTGDLAILHANGLLEITGRTGAMIKLRGYSVVPAKVEDTITKYLRVRHCAVVAHGDGLDRQLVAYLVADRDDASLPLVDIDDHGHSPTARKIISPYLAQYMIPSLWVELDQLPTHSVSGKVDLKGLPSPPTAAAMTNGTATPKDPISINDIAEIWAATIGISQQALKPEHSFFDLGGHSLSLAALASKLSRRFGFRIPVGRLAEPATLESHLDAVRDVRDGSIAAVQSDLPAALRRDSALDRDIEVPPTSKIAALKDAHTVLLTGATGFLGAFLLNELLESTSAQIICLVRSQDPSEHDKPGCTARLRKNLIDSGLWRDSIMERVEILPGDLPRKRLGLSLEAFEDLGKRVQVIVHAAAAVNLVYPYAALRGTNVQGTREILRLACVNGATVQYVSTNGVLPPSESGHGWPEDAMLYVDAVPEKIPDGYGQTKWAAEQLVLEAGRRGLPVRILRAGTISGHSSTGAANAWDLLTALFVESIHLGHYPDVKGWRAEMTPVDFVSKAIVHLGNQTHAKQLVFHLGDPDPVEAATVFQHFSELGYPTAPMEFDEWVALWTERRGSAKGGDGAFTVDILRSGMPSVGFLRDIVVLNNAQTRPFRAIVERPKVDSVLLETYARHWFARGWMNRAPLRHTAKGGSALSVRKSILSGRVAVITGASSGIGAAVAAALAVEGCHLVLAARRTQALEALKRRLVVREGKVITKQTDVTNKSQVDDLFKTAEKELGPVDILVSCAGVMYFTMISNAQTEEWNTTVDVNCKGLLHCLSATVPPMLQRHTGHIISISSDAGRKVFPGLGVYSASKFFVEATLQSLRLETAGKGLRVTSIQPGNTATELLGMSTDTEAMEAYGKSSGAKILEPSDVASAIVFALKQPEYVAVNEVLIEPRDEPI</sequence>
<dbReference type="InterPro" id="IPR045851">
    <property type="entry name" value="AMP-bd_C_sf"/>
</dbReference>
<dbReference type="Proteomes" id="UP000016932">
    <property type="component" value="Unassembled WGS sequence"/>
</dbReference>
<dbReference type="InterPro" id="IPR000873">
    <property type="entry name" value="AMP-dep_synth/lig_dom"/>
</dbReference>